<dbReference type="STRING" id="1437425.CSEC_0332"/>
<dbReference type="Gene3D" id="1.10.287.130">
    <property type="match status" value="1"/>
</dbReference>
<feature type="transmembrane region" description="Helical" evidence="12">
    <location>
        <begin position="151"/>
        <end position="174"/>
    </location>
</feature>
<evidence type="ECO:0000256" key="11">
    <source>
        <dbReference type="ARBA" id="ARBA00023136"/>
    </source>
</evidence>
<feature type="transmembrane region" description="Helical" evidence="12">
    <location>
        <begin position="54"/>
        <end position="76"/>
    </location>
</feature>
<dbReference type="PRINTS" id="PR00344">
    <property type="entry name" value="BCTRLSENSOR"/>
</dbReference>
<dbReference type="PANTHER" id="PTHR43047:SF64">
    <property type="entry name" value="HISTIDINE KINASE CONTAINING CHEY-HOMOLOGOUS RECEIVER DOMAIN AND PAS DOMAIN-RELATED"/>
    <property type="match status" value="1"/>
</dbReference>
<feature type="transmembrane region" description="Helical" evidence="12">
    <location>
        <begin position="116"/>
        <end position="139"/>
    </location>
</feature>
<evidence type="ECO:0000256" key="13">
    <source>
        <dbReference type="SAM" id="Coils"/>
    </source>
</evidence>
<gene>
    <name evidence="18" type="ORF">CSEC_0332</name>
</gene>
<keyword evidence="13" id="KW-0175">Coiled coil</keyword>
<organism evidence="18 19">
    <name type="scientific">Candidatus Criblamydia sequanensis CRIB-18</name>
    <dbReference type="NCBI Taxonomy" id="1437425"/>
    <lineage>
        <taxon>Bacteria</taxon>
        <taxon>Pseudomonadati</taxon>
        <taxon>Chlamydiota</taxon>
        <taxon>Chlamydiia</taxon>
        <taxon>Parachlamydiales</taxon>
        <taxon>Candidatus Criblamydiaceae</taxon>
        <taxon>Candidatus Criblamydia</taxon>
    </lineage>
</organism>
<accession>A0A090CY64</accession>
<dbReference type="FunFam" id="1.10.287.130:FF:000004">
    <property type="entry name" value="Ethylene receptor 1"/>
    <property type="match status" value="1"/>
</dbReference>
<evidence type="ECO:0000256" key="6">
    <source>
        <dbReference type="ARBA" id="ARBA00022692"/>
    </source>
</evidence>
<dbReference type="InterPro" id="IPR004358">
    <property type="entry name" value="Sig_transdc_His_kin-like_C"/>
</dbReference>
<dbReference type="EC" id="2.7.13.3" evidence="3"/>
<feature type="transmembrane region" description="Helical" evidence="12">
    <location>
        <begin position="91"/>
        <end position="109"/>
    </location>
</feature>
<dbReference type="PROSITE" id="PS50113">
    <property type="entry name" value="PAC"/>
    <property type="match status" value="1"/>
</dbReference>
<feature type="transmembrane region" description="Helical" evidence="12">
    <location>
        <begin position="228"/>
        <end position="248"/>
    </location>
</feature>
<dbReference type="PANTHER" id="PTHR43047">
    <property type="entry name" value="TWO-COMPONENT HISTIDINE PROTEIN KINASE"/>
    <property type="match status" value="1"/>
</dbReference>
<dbReference type="PROSITE" id="PS50109">
    <property type="entry name" value="HIS_KIN"/>
    <property type="match status" value="1"/>
</dbReference>
<dbReference type="CDD" id="cd00082">
    <property type="entry name" value="HisKA"/>
    <property type="match status" value="1"/>
</dbReference>
<evidence type="ECO:0000313" key="18">
    <source>
        <dbReference type="EMBL" id="CDR33171.1"/>
    </source>
</evidence>
<dbReference type="SMART" id="SM00387">
    <property type="entry name" value="HATPase_c"/>
    <property type="match status" value="1"/>
</dbReference>
<dbReference type="InterPro" id="IPR003661">
    <property type="entry name" value="HisK_dim/P_dom"/>
</dbReference>
<keyword evidence="6 12" id="KW-0812">Transmembrane</keyword>
<evidence type="ECO:0000256" key="5">
    <source>
        <dbReference type="ARBA" id="ARBA00022679"/>
    </source>
</evidence>
<feature type="domain" description="MHYT" evidence="17">
    <location>
        <begin position="18"/>
        <end position="212"/>
    </location>
</feature>
<comment type="catalytic activity">
    <reaction evidence="1">
        <text>ATP + protein L-histidine = ADP + protein N-phospho-L-histidine.</text>
        <dbReference type="EC" id="2.7.13.3"/>
    </reaction>
</comment>
<dbReference type="SUPFAM" id="SSF55874">
    <property type="entry name" value="ATPase domain of HSP90 chaperone/DNA topoisomerase II/histidine kinase"/>
    <property type="match status" value="1"/>
</dbReference>
<feature type="coiled-coil region" evidence="13">
    <location>
        <begin position="409"/>
        <end position="436"/>
    </location>
</feature>
<dbReference type="SMART" id="SM00091">
    <property type="entry name" value="PAS"/>
    <property type="match status" value="1"/>
</dbReference>
<name>A0A090CY64_9BACT</name>
<reference evidence="18" key="2">
    <citation type="submission" date="2014-09" db="EMBL/GenBank/DDBJ databases">
        <title>Criblamydia sequanensis harbors a mega-plasmid encoding arsenite resistance.</title>
        <authorList>
            <person name="Bertelli C."/>
            <person name="Goesmann A."/>
            <person name="Greub G."/>
        </authorList>
    </citation>
    <scope>NUCLEOTIDE SEQUENCE [LARGE SCALE GENOMIC DNA]</scope>
    <source>
        <strain evidence="18">CRIB-18</strain>
    </source>
</reference>
<evidence type="ECO:0000259" key="16">
    <source>
        <dbReference type="PROSITE" id="PS50113"/>
    </source>
</evidence>
<dbReference type="CDD" id="cd16922">
    <property type="entry name" value="HATPase_EvgS-ArcB-TorS-like"/>
    <property type="match status" value="1"/>
</dbReference>
<keyword evidence="4" id="KW-0597">Phosphoprotein</keyword>
<dbReference type="FunFam" id="3.30.565.10:FF:000010">
    <property type="entry name" value="Sensor histidine kinase RcsC"/>
    <property type="match status" value="1"/>
</dbReference>
<dbReference type="CDD" id="cd00130">
    <property type="entry name" value="PAS"/>
    <property type="match status" value="1"/>
</dbReference>
<dbReference type="Pfam" id="PF13426">
    <property type="entry name" value="PAS_9"/>
    <property type="match status" value="1"/>
</dbReference>
<keyword evidence="19" id="KW-1185">Reference proteome</keyword>
<dbReference type="Pfam" id="PF03707">
    <property type="entry name" value="MHYT"/>
    <property type="match status" value="2"/>
</dbReference>
<feature type="transmembrane region" description="Helical" evidence="12">
    <location>
        <begin position="20"/>
        <end position="42"/>
    </location>
</feature>
<keyword evidence="7" id="KW-0547">Nucleotide-binding</keyword>
<reference evidence="18" key="1">
    <citation type="submission" date="2013-12" db="EMBL/GenBank/DDBJ databases">
        <authorList>
            <person name="Linke B."/>
        </authorList>
    </citation>
    <scope>NUCLEOTIDE SEQUENCE [LARGE SCALE GENOMIC DNA]</scope>
    <source>
        <strain evidence="18">CRIB-18</strain>
    </source>
</reference>
<feature type="domain" description="PAS" evidence="15">
    <location>
        <begin position="290"/>
        <end position="341"/>
    </location>
</feature>
<dbReference type="GO" id="GO:0005524">
    <property type="term" value="F:ATP binding"/>
    <property type="evidence" value="ECO:0007669"/>
    <property type="project" value="UniProtKB-KW"/>
</dbReference>
<dbReference type="SUPFAM" id="SSF55785">
    <property type="entry name" value="PYP-like sensor domain (PAS domain)"/>
    <property type="match status" value="1"/>
</dbReference>
<keyword evidence="9" id="KW-0067">ATP-binding</keyword>
<evidence type="ECO:0000256" key="10">
    <source>
        <dbReference type="ARBA" id="ARBA00022989"/>
    </source>
</evidence>
<dbReference type="EMBL" id="CCEJ010000001">
    <property type="protein sequence ID" value="CDR33171.1"/>
    <property type="molecule type" value="Genomic_DNA"/>
</dbReference>
<evidence type="ECO:0000256" key="8">
    <source>
        <dbReference type="ARBA" id="ARBA00022777"/>
    </source>
</evidence>
<keyword evidence="8 18" id="KW-0418">Kinase</keyword>
<proteinExistence type="predicted"/>
<dbReference type="Pfam" id="PF02518">
    <property type="entry name" value="HATPase_c"/>
    <property type="match status" value="1"/>
</dbReference>
<dbReference type="NCBIfam" id="TIGR00229">
    <property type="entry name" value="sensory_box"/>
    <property type="match status" value="1"/>
</dbReference>
<dbReference type="SMART" id="SM00388">
    <property type="entry name" value="HisKA"/>
    <property type="match status" value="1"/>
</dbReference>
<protein>
    <recommendedName>
        <fullName evidence="3">histidine kinase</fullName>
        <ecNumber evidence="3">2.7.13.3</ecNumber>
    </recommendedName>
</protein>
<dbReference type="RefSeq" id="WP_041016655.1">
    <property type="nucleotide sequence ID" value="NZ_CCEJ010000001.1"/>
</dbReference>
<dbReference type="OrthoDB" id="21268at2"/>
<dbReference type="InterPro" id="IPR000700">
    <property type="entry name" value="PAS-assoc_C"/>
</dbReference>
<comment type="caution">
    <text evidence="18">The sequence shown here is derived from an EMBL/GenBank/DDBJ whole genome shotgun (WGS) entry which is preliminary data.</text>
</comment>
<feature type="coiled-coil region" evidence="13">
    <location>
        <begin position="256"/>
        <end position="293"/>
    </location>
</feature>
<evidence type="ECO:0000313" key="19">
    <source>
        <dbReference type="Proteomes" id="UP000031552"/>
    </source>
</evidence>
<dbReference type="InterPro" id="IPR005467">
    <property type="entry name" value="His_kinase_dom"/>
</dbReference>
<dbReference type="Proteomes" id="UP000031552">
    <property type="component" value="Unassembled WGS sequence"/>
</dbReference>
<evidence type="ECO:0000256" key="1">
    <source>
        <dbReference type="ARBA" id="ARBA00000085"/>
    </source>
</evidence>
<dbReference type="Gene3D" id="3.30.450.20">
    <property type="entry name" value="PAS domain"/>
    <property type="match status" value="1"/>
</dbReference>
<evidence type="ECO:0000256" key="3">
    <source>
        <dbReference type="ARBA" id="ARBA00012438"/>
    </source>
</evidence>
<dbReference type="InterPro" id="IPR000014">
    <property type="entry name" value="PAS"/>
</dbReference>
<evidence type="ECO:0000256" key="7">
    <source>
        <dbReference type="ARBA" id="ARBA00022741"/>
    </source>
</evidence>
<feature type="transmembrane region" description="Helical" evidence="12">
    <location>
        <begin position="186"/>
        <end position="208"/>
    </location>
</feature>
<feature type="domain" description="PAC" evidence="16">
    <location>
        <begin position="361"/>
        <end position="411"/>
    </location>
</feature>
<dbReference type="InterPro" id="IPR035965">
    <property type="entry name" value="PAS-like_dom_sf"/>
</dbReference>
<dbReference type="PROSITE" id="PS50112">
    <property type="entry name" value="PAS"/>
    <property type="match status" value="1"/>
</dbReference>
<dbReference type="InterPro" id="IPR036097">
    <property type="entry name" value="HisK_dim/P_sf"/>
</dbReference>
<evidence type="ECO:0000256" key="12">
    <source>
        <dbReference type="PROSITE-ProRule" id="PRU00244"/>
    </source>
</evidence>
<dbReference type="GO" id="GO:0000155">
    <property type="term" value="F:phosphorelay sensor kinase activity"/>
    <property type="evidence" value="ECO:0007669"/>
    <property type="project" value="InterPro"/>
</dbReference>
<keyword evidence="11 12" id="KW-0472">Membrane</keyword>
<keyword evidence="10 12" id="KW-1133">Transmembrane helix</keyword>
<dbReference type="Pfam" id="PF00512">
    <property type="entry name" value="HisKA"/>
    <property type="match status" value="1"/>
</dbReference>
<dbReference type="AlphaFoldDB" id="A0A090CY64"/>
<dbReference type="PROSITE" id="PS50924">
    <property type="entry name" value="MHYT"/>
    <property type="match status" value="1"/>
</dbReference>
<keyword evidence="5" id="KW-0808">Transferase</keyword>
<evidence type="ECO:0000259" key="15">
    <source>
        <dbReference type="PROSITE" id="PS50112"/>
    </source>
</evidence>
<feature type="domain" description="Histidine kinase" evidence="14">
    <location>
        <begin position="443"/>
        <end position="664"/>
    </location>
</feature>
<comment type="subcellular location">
    <subcellularLocation>
        <location evidence="2">Membrane</location>
    </subcellularLocation>
</comment>
<evidence type="ECO:0000259" key="14">
    <source>
        <dbReference type="PROSITE" id="PS50109"/>
    </source>
</evidence>
<evidence type="ECO:0000256" key="4">
    <source>
        <dbReference type="ARBA" id="ARBA00022553"/>
    </source>
</evidence>
<dbReference type="eggNOG" id="COG2205">
    <property type="taxonomic scope" value="Bacteria"/>
</dbReference>
<dbReference type="InterPro" id="IPR036890">
    <property type="entry name" value="HATPase_C_sf"/>
</dbReference>
<evidence type="ECO:0000259" key="17">
    <source>
        <dbReference type="PROSITE" id="PS50924"/>
    </source>
</evidence>
<dbReference type="InterPro" id="IPR005330">
    <property type="entry name" value="MHYT_dom"/>
</dbReference>
<dbReference type="InterPro" id="IPR003594">
    <property type="entry name" value="HATPase_dom"/>
</dbReference>
<evidence type="ECO:0000256" key="9">
    <source>
        <dbReference type="ARBA" id="ARBA00022840"/>
    </source>
</evidence>
<evidence type="ECO:0000256" key="2">
    <source>
        <dbReference type="ARBA" id="ARBA00004370"/>
    </source>
</evidence>
<dbReference type="Gene3D" id="3.30.565.10">
    <property type="entry name" value="Histidine kinase-like ATPase, C-terminal domain"/>
    <property type="match status" value="1"/>
</dbReference>
<dbReference type="GO" id="GO:0016020">
    <property type="term" value="C:membrane"/>
    <property type="evidence" value="ECO:0007669"/>
    <property type="project" value="UniProtKB-SubCell"/>
</dbReference>
<dbReference type="SUPFAM" id="SSF47384">
    <property type="entry name" value="Homodimeric domain of signal transducing histidine kinase"/>
    <property type="match status" value="1"/>
</dbReference>
<sequence length="672" mass="75044">MDFFQLQDLPADQIKGYFDLKLVIVSYVVAVFASYVALDIAWNLRNTLANKWNYAFWLIGGSLAMGLGIWTMHFIGMEAFKTPMVMTYDPFLTFFSLVIAVLASGFALFKVTRTFALTNVSIFISACLMGLGIASMHYVGMAAMEHIHISYIPSLFFISIAIAILASLAAIWLLIKAYANPALSRFNFFSALLMGAAICGMHYVGMFASVMTPLVSMHEAPVISNPLGMHPLFIGATTFLIMLIFYVLSTNRQKFVLTLQRKNENLLEKEKELSEANEKLNKYANYLLDKERKTSAILTAAADGIISFNEDKKIEMANIAANNIFGYERDEILGKSISDVIALSNISAETFFTGVIASEKSPIELIGIKKNGDLFYCELAFSKLKLSQGNSYIMVIRDISERKSAKLKLEEINLKLMNSLTELEDARNRAEAANVAKSNFLANMSHEIRTPLNVIIGTAELLSRSELGIKEKKYANRIYLSSQILLKLITDILDFSKIESGEVSLETIPCNFTSLVKEVIESFEERAEEKNLKIIVELMDEKEANIISDPLRIKQLLINLISNAIKFTEKGYIKIHSSSKPINDSQILVRLTIEDTGIGIERKDFKSIFKKFSQADTSSTRRFGGAGLGLAICKEIAELLGGTINFESSFGKGSTFWFEIPFLMDKEPETQK</sequence>